<dbReference type="PANTHER" id="PTHR13202:SF0">
    <property type="entry name" value="SIGNAL PEPTIDASE COMPLEX SUBUNIT 1"/>
    <property type="match status" value="1"/>
</dbReference>
<gene>
    <name evidence="10" type="ORF">TPAR_06213</name>
</gene>
<organism evidence="10 11">
    <name type="scientific">Tolypocladium paradoxum</name>
    <dbReference type="NCBI Taxonomy" id="94208"/>
    <lineage>
        <taxon>Eukaryota</taxon>
        <taxon>Fungi</taxon>
        <taxon>Dikarya</taxon>
        <taxon>Ascomycota</taxon>
        <taxon>Pezizomycotina</taxon>
        <taxon>Sordariomycetes</taxon>
        <taxon>Hypocreomycetidae</taxon>
        <taxon>Hypocreales</taxon>
        <taxon>Ophiocordycipitaceae</taxon>
        <taxon>Tolypocladium</taxon>
    </lineage>
</organism>
<reference evidence="10 11" key="1">
    <citation type="submission" date="2018-01" db="EMBL/GenBank/DDBJ databases">
        <title>Harnessing the power of phylogenomics to disentangle the directionality and signatures of interkingdom host jumping in the parasitic fungal genus Tolypocladium.</title>
        <authorList>
            <person name="Quandt C.A."/>
            <person name="Patterson W."/>
            <person name="Spatafora J.W."/>
        </authorList>
    </citation>
    <scope>NUCLEOTIDE SEQUENCE [LARGE SCALE GENOMIC DNA]</scope>
    <source>
        <strain evidence="10 11">NRBC 100945</strain>
    </source>
</reference>
<dbReference type="AlphaFoldDB" id="A0A2S4KTQ2"/>
<dbReference type="Proteomes" id="UP000237481">
    <property type="component" value="Unassembled WGS sequence"/>
</dbReference>
<comment type="function">
    <text evidence="8">Component of the signal peptidase complex (SPC) which catalyzes the cleavage of N-terminal signal sequences from nascent proteins as they are translocated into the lumen of the endoplasmic reticulum. Dispensable for SPC enzymatic activity.</text>
</comment>
<name>A0A2S4KTQ2_9HYPO</name>
<accession>A0A2S4KTQ2</accession>
<evidence type="ECO:0000256" key="7">
    <source>
        <dbReference type="ARBA" id="ARBA00023136"/>
    </source>
</evidence>
<evidence type="ECO:0000256" key="5">
    <source>
        <dbReference type="ARBA" id="ARBA00022824"/>
    </source>
</evidence>
<sequence>MAEQLLLDKARDLVDGHIDFDGQRRAEGFATLLLAASGLLAFNVGYHYQDIEKAVYIGLGGTVLTFLLVVPPWPVYNKNPVQWLPAGSGWQ</sequence>
<dbReference type="GO" id="GO:0045047">
    <property type="term" value="P:protein targeting to ER"/>
    <property type="evidence" value="ECO:0007669"/>
    <property type="project" value="TreeGrafter"/>
</dbReference>
<keyword evidence="5" id="KW-0256">Endoplasmic reticulum</keyword>
<comment type="caution">
    <text evidence="10">The sequence shown here is derived from an EMBL/GenBank/DDBJ whole genome shotgun (WGS) entry which is preliminary data.</text>
</comment>
<comment type="similarity">
    <text evidence="2">Belongs to the SPCS1 family.</text>
</comment>
<proteinExistence type="inferred from homology"/>
<evidence type="ECO:0000256" key="1">
    <source>
        <dbReference type="ARBA" id="ARBA00004477"/>
    </source>
</evidence>
<dbReference type="Pfam" id="PF06645">
    <property type="entry name" value="SPC12"/>
    <property type="match status" value="1"/>
</dbReference>
<dbReference type="InterPro" id="IPR009542">
    <property type="entry name" value="Spc1/SPCS1"/>
</dbReference>
<feature type="transmembrane region" description="Helical" evidence="9">
    <location>
        <begin position="55"/>
        <end position="75"/>
    </location>
</feature>
<evidence type="ECO:0000256" key="6">
    <source>
        <dbReference type="ARBA" id="ARBA00022989"/>
    </source>
</evidence>
<dbReference type="GO" id="GO:0006465">
    <property type="term" value="P:signal peptide processing"/>
    <property type="evidence" value="ECO:0007669"/>
    <property type="project" value="InterPro"/>
</dbReference>
<keyword evidence="7 9" id="KW-0472">Membrane</keyword>
<evidence type="ECO:0000256" key="4">
    <source>
        <dbReference type="ARBA" id="ARBA00022692"/>
    </source>
</evidence>
<evidence type="ECO:0000256" key="9">
    <source>
        <dbReference type="SAM" id="Phobius"/>
    </source>
</evidence>
<evidence type="ECO:0000256" key="2">
    <source>
        <dbReference type="ARBA" id="ARBA00005245"/>
    </source>
</evidence>
<protein>
    <recommendedName>
        <fullName evidence="3">Signal peptidase complex subunit 1</fullName>
    </recommendedName>
</protein>
<evidence type="ECO:0000256" key="8">
    <source>
        <dbReference type="ARBA" id="ARBA00045204"/>
    </source>
</evidence>
<evidence type="ECO:0000256" key="3">
    <source>
        <dbReference type="ARBA" id="ARBA00017059"/>
    </source>
</evidence>
<keyword evidence="4 9" id="KW-0812">Transmembrane</keyword>
<keyword evidence="11" id="KW-1185">Reference proteome</keyword>
<dbReference type="STRING" id="94208.A0A2S4KTQ2"/>
<evidence type="ECO:0000313" key="10">
    <source>
        <dbReference type="EMBL" id="POR33581.1"/>
    </source>
</evidence>
<dbReference type="EMBL" id="PKSG01000671">
    <property type="protein sequence ID" value="POR33581.1"/>
    <property type="molecule type" value="Genomic_DNA"/>
</dbReference>
<keyword evidence="6 9" id="KW-1133">Transmembrane helix</keyword>
<comment type="subcellular location">
    <subcellularLocation>
        <location evidence="1">Endoplasmic reticulum membrane</location>
        <topology evidence="1">Multi-pass membrane protein</topology>
    </subcellularLocation>
</comment>
<dbReference type="GO" id="GO:0005787">
    <property type="term" value="C:signal peptidase complex"/>
    <property type="evidence" value="ECO:0007669"/>
    <property type="project" value="InterPro"/>
</dbReference>
<evidence type="ECO:0000313" key="11">
    <source>
        <dbReference type="Proteomes" id="UP000237481"/>
    </source>
</evidence>
<dbReference type="PANTHER" id="PTHR13202">
    <property type="entry name" value="MICROSOMAL SIGNAL PEPTIDASE 12 KDA SUBUNIT"/>
    <property type="match status" value="1"/>
</dbReference>
<feature type="transmembrane region" description="Helical" evidence="9">
    <location>
        <begin position="29"/>
        <end position="48"/>
    </location>
</feature>